<evidence type="ECO:0000256" key="5">
    <source>
        <dbReference type="ARBA" id="ARBA00022989"/>
    </source>
</evidence>
<dbReference type="SUPFAM" id="SSF118215">
    <property type="entry name" value="Proton glutamate symport protein"/>
    <property type="match status" value="1"/>
</dbReference>
<evidence type="ECO:0000313" key="9">
    <source>
        <dbReference type="EMBL" id="MBT2135742.1"/>
    </source>
</evidence>
<keyword evidence="5 8" id="KW-1133">Transmembrane helix</keyword>
<evidence type="ECO:0000256" key="1">
    <source>
        <dbReference type="ARBA" id="ARBA00004651"/>
    </source>
</evidence>
<dbReference type="InterPro" id="IPR001991">
    <property type="entry name" value="Na-dicarboxylate_symporter"/>
</dbReference>
<feature type="compositionally biased region" description="Polar residues" evidence="7">
    <location>
        <begin position="418"/>
        <end position="430"/>
    </location>
</feature>
<dbReference type="PANTHER" id="PTHR42865:SF7">
    <property type="entry name" value="PROTON_GLUTAMATE-ASPARTATE SYMPORTER"/>
    <property type="match status" value="1"/>
</dbReference>
<keyword evidence="6 8" id="KW-0472">Membrane</keyword>
<keyword evidence="10" id="KW-1185">Reference proteome</keyword>
<dbReference type="Gene3D" id="1.10.3860.10">
    <property type="entry name" value="Sodium:dicarboxylate symporter"/>
    <property type="match status" value="1"/>
</dbReference>
<keyword evidence="3" id="KW-1003">Cell membrane</keyword>
<evidence type="ECO:0000256" key="4">
    <source>
        <dbReference type="ARBA" id="ARBA00022692"/>
    </source>
</evidence>
<feature type="transmembrane region" description="Helical" evidence="8">
    <location>
        <begin position="230"/>
        <end position="251"/>
    </location>
</feature>
<evidence type="ECO:0000313" key="10">
    <source>
        <dbReference type="Proteomes" id="UP000811255"/>
    </source>
</evidence>
<dbReference type="PANTHER" id="PTHR42865">
    <property type="entry name" value="PROTON/GLUTAMATE-ASPARTATE SYMPORTER"/>
    <property type="match status" value="1"/>
</dbReference>
<protein>
    <submittedName>
        <fullName evidence="9">Cation:dicarboxylase symporter family transporter</fullName>
    </submittedName>
</protein>
<evidence type="ECO:0000256" key="2">
    <source>
        <dbReference type="ARBA" id="ARBA00022448"/>
    </source>
</evidence>
<sequence length="430" mass="43872">MQCHAAVTQIKLPAGWTFAALIAGLALGWLLSETAASATALAIAGPVGSVWLRALQMTIVPLVAALLVTGITQMVATARAGPVARRTLLTFFIILFAGTLFAAFATPALLEVFPIPGRAEAALAAESATAQPVPGIGEFIESLVADNVIAAAAETAMLPLVVFFVALGAAISRLEGVQKDVMLRLFEAIGQTMLIIIGWVLRVAPIGVFALAVSVGLASGGGAFAALGHYILIISGLGLVILLAGFLLGILASRRGPIGFTRALVPSLAVAISTQSSLASLPAMLQSCRLLGVRETTADFVLPLAVALFRATGPVMNLGVAIYVAKLTGVELTPQLMAVGIAVALVTTIGSVSLPGAISFITAIGPIALAMGVPIEPLAILVAVEMLPDIMRTLGNVVMDVAVTATVDRNKPRGPDPSASSGRANISTRT</sequence>
<feature type="transmembrane region" description="Helical" evidence="8">
    <location>
        <begin position="148"/>
        <end position="171"/>
    </location>
</feature>
<keyword evidence="4 8" id="KW-0812">Transmembrane</keyword>
<dbReference type="EMBL" id="JAHFVK010000002">
    <property type="protein sequence ID" value="MBT2135742.1"/>
    <property type="molecule type" value="Genomic_DNA"/>
</dbReference>
<feature type="transmembrane region" description="Helical" evidence="8">
    <location>
        <begin position="263"/>
        <end position="285"/>
    </location>
</feature>
<evidence type="ECO:0000256" key="6">
    <source>
        <dbReference type="ARBA" id="ARBA00023136"/>
    </source>
</evidence>
<evidence type="ECO:0000256" key="7">
    <source>
        <dbReference type="SAM" id="MobiDB-lite"/>
    </source>
</evidence>
<comment type="caution">
    <text evidence="9">The sequence shown here is derived from an EMBL/GenBank/DDBJ whole genome shotgun (WGS) entry which is preliminary data.</text>
</comment>
<feature type="transmembrane region" description="Helical" evidence="8">
    <location>
        <begin position="12"/>
        <end position="31"/>
    </location>
</feature>
<feature type="transmembrane region" description="Helical" evidence="8">
    <location>
        <begin position="192"/>
        <end position="218"/>
    </location>
</feature>
<feature type="transmembrane region" description="Helical" evidence="8">
    <location>
        <begin position="360"/>
        <end position="384"/>
    </location>
</feature>
<dbReference type="InterPro" id="IPR036458">
    <property type="entry name" value="Na:dicarbo_symporter_sf"/>
</dbReference>
<organism evidence="9 10">
    <name type="scientific">Croceibacterium selenioxidans</name>
    <dbReference type="NCBI Taxonomy" id="2838833"/>
    <lineage>
        <taxon>Bacteria</taxon>
        <taxon>Pseudomonadati</taxon>
        <taxon>Pseudomonadota</taxon>
        <taxon>Alphaproteobacteria</taxon>
        <taxon>Sphingomonadales</taxon>
        <taxon>Erythrobacteraceae</taxon>
        <taxon>Croceibacterium</taxon>
    </lineage>
</organism>
<dbReference type="PRINTS" id="PR00173">
    <property type="entry name" value="EDTRNSPORT"/>
</dbReference>
<feature type="transmembrane region" description="Helical" evidence="8">
    <location>
        <begin position="51"/>
        <end position="76"/>
    </location>
</feature>
<gene>
    <name evidence="9" type="ORF">KK137_15495</name>
</gene>
<accession>A0ABS5W8S7</accession>
<dbReference type="Proteomes" id="UP000811255">
    <property type="component" value="Unassembled WGS sequence"/>
</dbReference>
<comment type="subcellular location">
    <subcellularLocation>
        <location evidence="1">Cell membrane</location>
        <topology evidence="1">Multi-pass membrane protein</topology>
    </subcellularLocation>
</comment>
<evidence type="ECO:0000256" key="3">
    <source>
        <dbReference type="ARBA" id="ARBA00022475"/>
    </source>
</evidence>
<feature type="transmembrane region" description="Helical" evidence="8">
    <location>
        <begin position="300"/>
        <end position="324"/>
    </location>
</feature>
<name>A0ABS5W8S7_9SPHN</name>
<keyword evidence="2" id="KW-0813">Transport</keyword>
<feature type="transmembrane region" description="Helical" evidence="8">
    <location>
        <begin position="88"/>
        <end position="110"/>
    </location>
</feature>
<evidence type="ECO:0000256" key="8">
    <source>
        <dbReference type="SAM" id="Phobius"/>
    </source>
</evidence>
<proteinExistence type="predicted"/>
<feature type="region of interest" description="Disordered" evidence="7">
    <location>
        <begin position="409"/>
        <end position="430"/>
    </location>
</feature>
<reference evidence="9 10" key="1">
    <citation type="submission" date="2021-05" db="EMBL/GenBank/DDBJ databases">
        <title>Croceibacterium sp. LX-88 genome sequence.</title>
        <authorList>
            <person name="Luo X."/>
        </authorList>
    </citation>
    <scope>NUCLEOTIDE SEQUENCE [LARGE SCALE GENOMIC DNA]</scope>
    <source>
        <strain evidence="9 10">LX-88</strain>
    </source>
</reference>
<dbReference type="Pfam" id="PF00375">
    <property type="entry name" value="SDF"/>
    <property type="match status" value="1"/>
</dbReference>
<feature type="transmembrane region" description="Helical" evidence="8">
    <location>
        <begin position="336"/>
        <end position="354"/>
    </location>
</feature>